<dbReference type="GO" id="GO:0005794">
    <property type="term" value="C:Golgi apparatus"/>
    <property type="evidence" value="ECO:0007669"/>
    <property type="project" value="TreeGrafter"/>
</dbReference>
<dbReference type="InterPro" id="IPR008271">
    <property type="entry name" value="Ser/Thr_kinase_AS"/>
</dbReference>
<sequence>MNSLGWAILFKMGCICSRESININGTKYIIRERIAQGGFSLIDLAENSVTKRKYAMKRITCHSIDDQNIALKEIEICRQVRHPNIVEVVDYILKGTADIVINTTSQLYIVLPFYKNGSLQDNLNLRAKTKDYMPEIQALQIFLGICEGVKALHEAKPEPLAHRDLKTANICLSDSFEPIIVDMGSATEARVQICGQQDAQRLQELAEERCSIVYRAPELFSVQSYCMIDERTDIWSLGCVLYATCFFKCPFDVFYEKGDSVALAVLSGNIHFPENSIYSQDMHDLILFMLRLNPMERPYIYSVIEKAQDLLTKLEGRV</sequence>
<organism evidence="10">
    <name type="scientific">Tabanus bromius</name>
    <name type="common">Band-eyed brown horse fly</name>
    <dbReference type="NCBI Taxonomy" id="304241"/>
    <lineage>
        <taxon>Eukaryota</taxon>
        <taxon>Metazoa</taxon>
        <taxon>Ecdysozoa</taxon>
        <taxon>Arthropoda</taxon>
        <taxon>Hexapoda</taxon>
        <taxon>Insecta</taxon>
        <taxon>Pterygota</taxon>
        <taxon>Neoptera</taxon>
        <taxon>Endopterygota</taxon>
        <taxon>Diptera</taxon>
        <taxon>Brachycera</taxon>
        <taxon>Tabanomorpha</taxon>
        <taxon>Tabanoidea</taxon>
        <taxon>Tabanidae</taxon>
        <taxon>Tabanus</taxon>
    </lineage>
</organism>
<proteinExistence type="evidence at transcript level"/>
<dbReference type="Pfam" id="PF00069">
    <property type="entry name" value="Pkinase"/>
    <property type="match status" value="1"/>
</dbReference>
<dbReference type="CDD" id="cd13986">
    <property type="entry name" value="STKc_16"/>
    <property type="match status" value="1"/>
</dbReference>
<dbReference type="EMBL" id="GDAI01000664">
    <property type="protein sequence ID" value="JAI16939.1"/>
    <property type="molecule type" value="mRNA"/>
</dbReference>
<accession>A0A0K8TRE1</accession>
<name>A0A0K8TRE1_TABBR</name>
<comment type="catalytic activity">
    <reaction evidence="8">
        <text>L-seryl-[protein] + ATP = O-phospho-L-seryl-[protein] + ADP + H(+)</text>
        <dbReference type="Rhea" id="RHEA:17989"/>
        <dbReference type="Rhea" id="RHEA-COMP:9863"/>
        <dbReference type="Rhea" id="RHEA-COMP:11604"/>
        <dbReference type="ChEBI" id="CHEBI:15378"/>
        <dbReference type="ChEBI" id="CHEBI:29999"/>
        <dbReference type="ChEBI" id="CHEBI:30616"/>
        <dbReference type="ChEBI" id="CHEBI:83421"/>
        <dbReference type="ChEBI" id="CHEBI:456216"/>
        <dbReference type="EC" id="2.7.11.1"/>
    </reaction>
</comment>
<comment type="catalytic activity">
    <reaction evidence="7">
        <text>L-threonyl-[protein] + ATP = O-phospho-L-threonyl-[protein] + ADP + H(+)</text>
        <dbReference type="Rhea" id="RHEA:46608"/>
        <dbReference type="Rhea" id="RHEA-COMP:11060"/>
        <dbReference type="Rhea" id="RHEA-COMP:11605"/>
        <dbReference type="ChEBI" id="CHEBI:15378"/>
        <dbReference type="ChEBI" id="CHEBI:30013"/>
        <dbReference type="ChEBI" id="CHEBI:30616"/>
        <dbReference type="ChEBI" id="CHEBI:61977"/>
        <dbReference type="ChEBI" id="CHEBI:456216"/>
        <dbReference type="EC" id="2.7.11.1"/>
    </reaction>
</comment>
<keyword evidence="4" id="KW-0547">Nucleotide-binding</keyword>
<keyword evidence="6" id="KW-0067">ATP-binding</keyword>
<evidence type="ECO:0000256" key="2">
    <source>
        <dbReference type="ARBA" id="ARBA00022527"/>
    </source>
</evidence>
<keyword evidence="3" id="KW-0808">Transferase</keyword>
<evidence type="ECO:0000259" key="9">
    <source>
        <dbReference type="PROSITE" id="PS50011"/>
    </source>
</evidence>
<dbReference type="PROSITE" id="PS00108">
    <property type="entry name" value="PROTEIN_KINASE_ST"/>
    <property type="match status" value="1"/>
</dbReference>
<dbReference type="PIRSF" id="PIRSF000654">
    <property type="entry name" value="Integrin-linked_kinase"/>
    <property type="match status" value="1"/>
</dbReference>
<dbReference type="GO" id="GO:0005524">
    <property type="term" value="F:ATP binding"/>
    <property type="evidence" value="ECO:0007669"/>
    <property type="project" value="UniProtKB-KW"/>
</dbReference>
<dbReference type="SUPFAM" id="SSF56112">
    <property type="entry name" value="Protein kinase-like (PK-like)"/>
    <property type="match status" value="1"/>
</dbReference>
<dbReference type="InterPro" id="IPR000719">
    <property type="entry name" value="Prot_kinase_dom"/>
</dbReference>
<evidence type="ECO:0000256" key="6">
    <source>
        <dbReference type="ARBA" id="ARBA00022840"/>
    </source>
</evidence>
<dbReference type="Gene3D" id="1.10.510.10">
    <property type="entry name" value="Transferase(Phosphotransferase) domain 1"/>
    <property type="match status" value="1"/>
</dbReference>
<evidence type="ECO:0000256" key="3">
    <source>
        <dbReference type="ARBA" id="ARBA00022679"/>
    </source>
</evidence>
<evidence type="ECO:0000256" key="8">
    <source>
        <dbReference type="ARBA" id="ARBA00048679"/>
    </source>
</evidence>
<evidence type="ECO:0000256" key="5">
    <source>
        <dbReference type="ARBA" id="ARBA00022777"/>
    </source>
</evidence>
<dbReference type="PANTHER" id="PTHR45998:SF2">
    <property type="entry name" value="SERINE_THREONINE-PROTEIN KINASE 16"/>
    <property type="match status" value="1"/>
</dbReference>
<evidence type="ECO:0000256" key="1">
    <source>
        <dbReference type="ARBA" id="ARBA00012513"/>
    </source>
</evidence>
<feature type="domain" description="Protein kinase" evidence="9">
    <location>
        <begin position="28"/>
        <end position="311"/>
    </location>
</feature>
<dbReference type="EC" id="2.7.11.1" evidence="1"/>
<protein>
    <recommendedName>
        <fullName evidence="1">non-specific serine/threonine protein kinase</fullName>
        <ecNumber evidence="1">2.7.11.1</ecNumber>
    </recommendedName>
</protein>
<dbReference type="PROSITE" id="PS50011">
    <property type="entry name" value="PROTEIN_KINASE_DOM"/>
    <property type="match status" value="1"/>
</dbReference>
<reference evidence="10" key="1">
    <citation type="journal article" date="2015" name="Insect Biochem. Mol. Biol.">
        <title>An insight into the sialome of the horse fly, Tabanus bromius.</title>
        <authorList>
            <person name="Ribeiro J.M."/>
            <person name="Kazimirova M."/>
            <person name="Takac P."/>
            <person name="Andersen J.F."/>
            <person name="Francischetti I.M."/>
        </authorList>
    </citation>
    <scope>NUCLEOTIDE SEQUENCE</scope>
</reference>
<dbReference type="InterPro" id="IPR052239">
    <property type="entry name" value="Ser/Thr-specific_kinases"/>
</dbReference>
<keyword evidence="2" id="KW-0723">Serine/threonine-protein kinase</keyword>
<evidence type="ECO:0000256" key="4">
    <source>
        <dbReference type="ARBA" id="ARBA00022741"/>
    </source>
</evidence>
<dbReference type="GO" id="GO:0004674">
    <property type="term" value="F:protein serine/threonine kinase activity"/>
    <property type="evidence" value="ECO:0007669"/>
    <property type="project" value="UniProtKB-KW"/>
</dbReference>
<keyword evidence="5 10" id="KW-0418">Kinase</keyword>
<dbReference type="PANTHER" id="PTHR45998">
    <property type="entry name" value="SERINE/THREONINE-PROTEIN KINASE 16"/>
    <property type="match status" value="1"/>
</dbReference>
<evidence type="ECO:0000313" key="10">
    <source>
        <dbReference type="EMBL" id="JAI16939.1"/>
    </source>
</evidence>
<dbReference type="AlphaFoldDB" id="A0A0K8TRE1"/>
<dbReference type="SMART" id="SM00220">
    <property type="entry name" value="S_TKc"/>
    <property type="match status" value="1"/>
</dbReference>
<evidence type="ECO:0000256" key="7">
    <source>
        <dbReference type="ARBA" id="ARBA00047899"/>
    </source>
</evidence>
<dbReference type="InterPro" id="IPR011009">
    <property type="entry name" value="Kinase-like_dom_sf"/>
</dbReference>